<evidence type="ECO:0000256" key="3">
    <source>
        <dbReference type="SAM" id="MobiDB-lite"/>
    </source>
</evidence>
<dbReference type="SUPFAM" id="SSF56436">
    <property type="entry name" value="C-type lectin-like"/>
    <property type="match status" value="1"/>
</dbReference>
<reference evidence="6 7" key="1">
    <citation type="submission" date="2019-01" db="EMBL/GenBank/DDBJ databases">
        <title>Draft genome sequence of Psathyrella aberdarensis IHI B618.</title>
        <authorList>
            <person name="Buettner E."/>
            <person name="Kellner H."/>
        </authorList>
    </citation>
    <scope>NUCLEOTIDE SEQUENCE [LARGE SCALE GENOMIC DNA]</scope>
    <source>
        <strain evidence="6 7">IHI B618</strain>
    </source>
</reference>
<feature type="domain" description="Histidine-specific methyltransferase SAM-dependent" evidence="5">
    <location>
        <begin position="22"/>
        <end position="175"/>
    </location>
</feature>
<dbReference type="AlphaFoldDB" id="A0A4Q2E0V3"/>
<dbReference type="InterPro" id="IPR016187">
    <property type="entry name" value="CTDL_fold"/>
</dbReference>
<name>A0A4Q2E0V3_9AGAR</name>
<dbReference type="GO" id="GO:0032259">
    <property type="term" value="P:methylation"/>
    <property type="evidence" value="ECO:0007669"/>
    <property type="project" value="UniProtKB-KW"/>
</dbReference>
<dbReference type="InterPro" id="IPR019257">
    <property type="entry name" value="MeTrfase_dom"/>
</dbReference>
<evidence type="ECO:0000256" key="1">
    <source>
        <dbReference type="ARBA" id="ARBA00022603"/>
    </source>
</evidence>
<dbReference type="PANTHER" id="PTHR43397">
    <property type="entry name" value="ERGOTHIONEINE BIOSYNTHESIS PROTEIN 1"/>
    <property type="match status" value="1"/>
</dbReference>
<evidence type="ECO:0000259" key="4">
    <source>
        <dbReference type="Pfam" id="PF03781"/>
    </source>
</evidence>
<dbReference type="OrthoDB" id="659at2759"/>
<dbReference type="Gene3D" id="3.40.50.150">
    <property type="entry name" value="Vaccinia Virus protein VP39"/>
    <property type="match status" value="2"/>
</dbReference>
<protein>
    <submittedName>
        <fullName evidence="6">Uncharacterized protein</fullName>
    </submittedName>
</protein>
<dbReference type="Pfam" id="PF10017">
    <property type="entry name" value="Methyltransf_33"/>
    <property type="match status" value="2"/>
</dbReference>
<feature type="domain" description="Sulfatase-modifying factor enzyme-like" evidence="4">
    <location>
        <begin position="800"/>
        <end position="897"/>
    </location>
</feature>
<dbReference type="InterPro" id="IPR051128">
    <property type="entry name" value="EgtD_Methyltrsf_superfamily"/>
</dbReference>
<sequence>MPVDILDLHSLSNDGIPNLDMSKQILDGLSRPVGQKQIPTMLLYDEQGLRLYDDITTAVPEYYLFGAEEEILKNRADEIVGTMHRHGQSGDLTDEVVLELGAGALRKTSHILLGLSRFAERQKLSSPITYYALDLEKRELERTLGEIDKSEIGARLSGKVTTKGMCGTYDDGLKFVQDGGLLHSDSGSDSGLPHPPASFGRLAEVLRGGSPAPSDGSLSSEGEAFASTDSESGATYSLPSSPIDGESIGSASAAQRALHIMFLGSSIGNFPREEAASFLRSLPLRAGMGDTLLLGLDHDNAKEKIEEAYNDKKGYTRRFIMNGLRSAGRTLGDENLFDEKNWEYVNTYNEAERRHEAYFKSKCSQVITEPTSKAQFKITENELLKIEESIKYSEVDAYTLFTNANLRPIERWTDSQGQYSLWLLERPPFMFPLLRSPSLSGNGEKSTSKLLNPPAFSIPTRQEWEELWDAWDFITRRMIPPSMLHEKPIDLRHICLFYFGHIPTFLDIHLSRLLGEPHTEPDAFKYIFERGIDPDVDDPNQCHPHSEVPTQEEDWPSLDSILTFQARVRARLMKLYDNIDDGVVPLTRKVCRVLFLTLEHEAMHAETLLYMLIQRAGTGTIPPAGFTVPHWKSLATAWNEAPVPDNDTVVLGPETITLGHDDPEDQDLQHSGDDALNREYGWDNENPKRVVEVEKFRISWRPVSNGEFYSFFTGEGKGKVERPASWIEEDGAMKLLNWMGDQVRTFHGPVSIDVAYNWPVITSYDSISTYAQVKGGRLPTEPELRLFYDKFEAGYEGGANVGFRSWHPVPATTGLKNASGRGTNGGVWEWTSTVFDKTEGFVPSALYPGYSADFFDEKHQVVLGGSYTTIPRIAGRRSFRNWYQRNYPYAWVGGRIVYDA</sequence>
<dbReference type="Gene3D" id="3.90.1580.10">
    <property type="entry name" value="paralog of FGE (formylglycine-generating enzyme)"/>
    <property type="match status" value="1"/>
</dbReference>
<dbReference type="InterPro" id="IPR029063">
    <property type="entry name" value="SAM-dependent_MTases_sf"/>
</dbReference>
<comment type="caution">
    <text evidence="6">The sequence shown here is derived from an EMBL/GenBank/DDBJ whole genome shotgun (WGS) entry which is preliminary data.</text>
</comment>
<evidence type="ECO:0000256" key="2">
    <source>
        <dbReference type="ARBA" id="ARBA00022679"/>
    </source>
</evidence>
<dbReference type="EMBL" id="SDEE01000006">
    <property type="protein sequence ID" value="RXW25324.1"/>
    <property type="molecule type" value="Genomic_DNA"/>
</dbReference>
<keyword evidence="1" id="KW-0489">Methyltransferase</keyword>
<evidence type="ECO:0000259" key="5">
    <source>
        <dbReference type="Pfam" id="PF10017"/>
    </source>
</evidence>
<dbReference type="STRING" id="2316362.A0A4Q2E0V3"/>
<dbReference type="InterPro" id="IPR042095">
    <property type="entry name" value="SUMF_sf"/>
</dbReference>
<dbReference type="InterPro" id="IPR005532">
    <property type="entry name" value="SUMF_dom"/>
</dbReference>
<evidence type="ECO:0000313" key="6">
    <source>
        <dbReference type="EMBL" id="RXW25324.1"/>
    </source>
</evidence>
<dbReference type="PANTHER" id="PTHR43397:SF1">
    <property type="entry name" value="ERGOTHIONEINE BIOSYNTHESIS PROTEIN 1"/>
    <property type="match status" value="1"/>
</dbReference>
<feature type="region of interest" description="Disordered" evidence="3">
    <location>
        <begin position="209"/>
        <end position="241"/>
    </location>
</feature>
<accession>A0A4Q2E0V3</accession>
<proteinExistence type="predicted"/>
<gene>
    <name evidence="6" type="ORF">EST38_g515</name>
</gene>
<dbReference type="Pfam" id="PF03781">
    <property type="entry name" value="FGE-sulfatase"/>
    <property type="match status" value="2"/>
</dbReference>
<feature type="domain" description="Histidine-specific methyltransferase SAM-dependent" evidence="5">
    <location>
        <begin position="255"/>
        <end position="425"/>
    </location>
</feature>
<feature type="compositionally biased region" description="Polar residues" evidence="3">
    <location>
        <begin position="227"/>
        <end position="240"/>
    </location>
</feature>
<evidence type="ECO:0000313" key="7">
    <source>
        <dbReference type="Proteomes" id="UP000290288"/>
    </source>
</evidence>
<organism evidence="6 7">
    <name type="scientific">Candolleomyces aberdarensis</name>
    <dbReference type="NCBI Taxonomy" id="2316362"/>
    <lineage>
        <taxon>Eukaryota</taxon>
        <taxon>Fungi</taxon>
        <taxon>Dikarya</taxon>
        <taxon>Basidiomycota</taxon>
        <taxon>Agaricomycotina</taxon>
        <taxon>Agaricomycetes</taxon>
        <taxon>Agaricomycetidae</taxon>
        <taxon>Agaricales</taxon>
        <taxon>Agaricineae</taxon>
        <taxon>Psathyrellaceae</taxon>
        <taxon>Candolleomyces</taxon>
    </lineage>
</organism>
<keyword evidence="2" id="KW-0808">Transferase</keyword>
<dbReference type="GO" id="GO:0008168">
    <property type="term" value="F:methyltransferase activity"/>
    <property type="evidence" value="ECO:0007669"/>
    <property type="project" value="UniProtKB-KW"/>
</dbReference>
<dbReference type="Proteomes" id="UP000290288">
    <property type="component" value="Unassembled WGS sequence"/>
</dbReference>
<feature type="domain" description="Sulfatase-modifying factor enzyme-like" evidence="4">
    <location>
        <begin position="677"/>
        <end position="784"/>
    </location>
</feature>
<keyword evidence="7" id="KW-1185">Reference proteome</keyword>